<sequence>MDALDHMLTDPLESGMDRDGRVMEECMLGNCRVRVPEDLLEDPEIFFSVMSESTWTDVLTDAQRTHLCQLLPQFSENNISEQNSIISDLFNNQNFFFGNPLHIAQKLFRDGYFNPEVVKYRQLCAKSQKKRHIYSLQQYYHKLLKQILVSRKELLDLAVRSGPELAVKRRYPAPSHKEMLEQRVRRRVGHILKDVKTECGDSNVSSDEDDTASWLPVPQSPSSPTQTVSLRVLPSLSTQDMKTRDKPDLGEKELRAMLHRHREKRKRQPDHPDLMTSDLHLGDIMSRVNIGRKGSVTTVFDLALPKKKIKEERRKKKLRPIKMESEEICDVQMSAASLNSGLADVPSAPPQSCCECFFYCCSQVEEKVQQWQSSPASTLNPWFSMAPCWTELVVPALQFLAGESKAETGAHTHGISCCFFLLFIRWTDYVVRPSTGEERHVFQEQQRYDQPHKAFTYRMHGFESVVGPVKGVFDKETSLNKAREHSLLRSDRPAYVTILSLVRDAAARLPNGEGTRAEICELLKDSQFLAPDVTSAQVNTVVSGALDRLHYEKDPCVKYDIGRKLWIYLHRDRSQEEFGEQPCNQCIYIKSQKGFILSICACCHTNESHLYCPTSRTAASLSQPPSTPTPSTPGTPKSPLPPTAANPTKLGAPEPIKTNPSVLLVSPPSMPPLGTLLSASQPGPQVSQQASSQPATRVVAHSAATGSLPQVRVVTAQPGLQTSSAGQAATLVHQSPHHIRVPVTVAHGKGLTQAVVTLPLRGQSAGSPIQVQSSRGQASLTVPGLASAVTVTKPQTSSPASPAHNQTSPAVLQGVSSQNIIKQVAITGQLGVKTQSGAGIPLTATNLRIQGKDVLRLPSSSITTDSKGQTVLRITPDMMATLTKSPVATVKLTPDMLSSVTSSGSKSISATLHVSAPQPSPPASNATASATAENLAAKGPATLVKAACDTAIRLMPALAVTMADPKTRTFSSVTSSDSKAGTTIRIVPNLGVIPQKQGQTVSISTTTSTKPITVSSGAATVTIATSGVGGAKGVTLSPAGTGSTLSLGTAAATVRQVPVSATVVASQAGKLPTRITVPLSVLSQPLKNKSVVTTPILKGNISTNISSLGRNIILTTMPAGTKLIAGNKPVSFVTAQQLQQLQQQGQATQVRIQTVPAQQLQRTAANSPKSTVSTVVVSTAPSPKTNPDPQ</sequence>
<dbReference type="PANTHER" id="PTHR13052:SF3">
    <property type="entry name" value="NUCLEAR FACTOR RELATED TO KAPPA-B-BINDING PROTEIN"/>
    <property type="match status" value="1"/>
</dbReference>
<feature type="compositionally biased region" description="Basic and acidic residues" evidence="3">
    <location>
        <begin position="241"/>
        <end position="250"/>
    </location>
</feature>
<feature type="region of interest" description="Disordered" evidence="3">
    <location>
        <begin position="673"/>
        <end position="695"/>
    </location>
</feature>
<dbReference type="PANTHER" id="PTHR13052">
    <property type="entry name" value="NFRKB-RELATED"/>
    <property type="match status" value="1"/>
</dbReference>
<dbReference type="GO" id="GO:0002020">
    <property type="term" value="F:protease binding"/>
    <property type="evidence" value="ECO:0007669"/>
    <property type="project" value="TreeGrafter"/>
</dbReference>
<comment type="subcellular location">
    <subcellularLocation>
        <location evidence="1">Nucleus</location>
    </subcellularLocation>
</comment>
<dbReference type="PROSITE" id="PS51916">
    <property type="entry name" value="DEUBAD"/>
    <property type="match status" value="1"/>
</dbReference>
<evidence type="ECO:0000256" key="1">
    <source>
        <dbReference type="ARBA" id="ARBA00004123"/>
    </source>
</evidence>
<evidence type="ECO:0000256" key="3">
    <source>
        <dbReference type="SAM" id="MobiDB-lite"/>
    </source>
</evidence>
<dbReference type="Pfam" id="PF14465">
    <property type="entry name" value="WHD_1st_NFRKB"/>
    <property type="match status" value="1"/>
</dbReference>
<feature type="compositionally biased region" description="Low complexity" evidence="3">
    <location>
        <begin position="678"/>
        <end position="695"/>
    </location>
</feature>
<feature type="compositionally biased region" description="Low complexity" evidence="3">
    <location>
        <begin position="1167"/>
        <end position="1183"/>
    </location>
</feature>
<proteinExistence type="predicted"/>
<name>A0A8C1WV80_CYPCA</name>
<feature type="region of interest" description="Disordered" evidence="3">
    <location>
        <begin position="617"/>
        <end position="659"/>
    </location>
</feature>
<feature type="region of interest" description="Disordered" evidence="3">
    <location>
        <begin position="1161"/>
        <end position="1190"/>
    </location>
</feature>
<feature type="compositionally biased region" description="Pro residues" evidence="3">
    <location>
        <begin position="625"/>
        <end position="644"/>
    </location>
</feature>
<accession>A0A8C1WV80</accession>
<dbReference type="InterPro" id="IPR024867">
    <property type="entry name" value="NFRKB"/>
</dbReference>
<feature type="region of interest" description="Disordered" evidence="3">
    <location>
        <begin position="199"/>
        <end position="250"/>
    </location>
</feature>
<dbReference type="Ensembl" id="ENSCCRT00015074082.1">
    <property type="protein sequence ID" value="ENSCCRP00015071745.1"/>
    <property type="gene ID" value="ENSCCRG00015028839.1"/>
</dbReference>
<dbReference type="InterPro" id="IPR057748">
    <property type="entry name" value="NFRKB_WH_2"/>
</dbReference>
<reference evidence="5" key="1">
    <citation type="submission" date="2025-08" db="UniProtKB">
        <authorList>
            <consortium name="Ensembl"/>
        </authorList>
    </citation>
    <scope>IDENTIFICATION</scope>
</reference>
<keyword evidence="2" id="KW-0539">Nucleus</keyword>
<evidence type="ECO:0000256" key="2">
    <source>
        <dbReference type="ARBA" id="ARBA00023242"/>
    </source>
</evidence>
<dbReference type="InterPro" id="IPR044867">
    <property type="entry name" value="DEUBAD_dom"/>
</dbReference>
<dbReference type="Gene3D" id="1.10.10.2430">
    <property type="entry name" value="NFRKB winged helix-like domain"/>
    <property type="match status" value="1"/>
</dbReference>
<dbReference type="GO" id="GO:0031011">
    <property type="term" value="C:Ino80 complex"/>
    <property type="evidence" value="ECO:0007669"/>
    <property type="project" value="InterPro"/>
</dbReference>
<evidence type="ECO:0000313" key="5">
    <source>
        <dbReference type="Ensembl" id="ENSCCRP00015071745.1"/>
    </source>
</evidence>
<feature type="domain" description="DEUBAD" evidence="4">
    <location>
        <begin position="36"/>
        <end position="153"/>
    </location>
</feature>
<dbReference type="InterPro" id="IPR038106">
    <property type="entry name" value="NFRKB_winged_sf"/>
</dbReference>
<dbReference type="AlphaFoldDB" id="A0A8C1WV80"/>
<protein>
    <submittedName>
        <fullName evidence="5">Nuclear factor related to kappaB binding protein</fullName>
    </submittedName>
</protein>
<organism evidence="5 6">
    <name type="scientific">Cyprinus carpio</name>
    <name type="common">Common carp</name>
    <dbReference type="NCBI Taxonomy" id="7962"/>
    <lineage>
        <taxon>Eukaryota</taxon>
        <taxon>Metazoa</taxon>
        <taxon>Chordata</taxon>
        <taxon>Craniata</taxon>
        <taxon>Vertebrata</taxon>
        <taxon>Euteleostomi</taxon>
        <taxon>Actinopterygii</taxon>
        <taxon>Neopterygii</taxon>
        <taxon>Teleostei</taxon>
        <taxon>Ostariophysi</taxon>
        <taxon>Cypriniformes</taxon>
        <taxon>Cyprinidae</taxon>
        <taxon>Cyprininae</taxon>
        <taxon>Cyprinus</taxon>
    </lineage>
</organism>
<dbReference type="Proteomes" id="UP000694700">
    <property type="component" value="Unplaced"/>
</dbReference>
<dbReference type="CDD" id="cd21865">
    <property type="entry name" value="DEUBAD_NFRKB"/>
    <property type="match status" value="1"/>
</dbReference>
<dbReference type="InterPro" id="IPR025220">
    <property type="entry name" value="NFRKB_WH_1"/>
</dbReference>
<evidence type="ECO:0000313" key="6">
    <source>
        <dbReference type="Proteomes" id="UP000694700"/>
    </source>
</evidence>
<evidence type="ECO:0000259" key="4">
    <source>
        <dbReference type="PROSITE" id="PS51916"/>
    </source>
</evidence>
<dbReference type="Pfam" id="PF25793">
    <property type="entry name" value="WHD_2nd_NFRKB"/>
    <property type="match status" value="1"/>
</dbReference>
<feature type="compositionally biased region" description="Low complexity" evidence="3">
    <location>
        <begin position="216"/>
        <end position="229"/>
    </location>
</feature>